<comment type="caution">
    <text evidence="6">The sequence shown here is derived from an EMBL/GenBank/DDBJ whole genome shotgun (WGS) entry which is preliminary data.</text>
</comment>
<evidence type="ECO:0000313" key="6">
    <source>
        <dbReference type="EMBL" id="CAH3150787.1"/>
    </source>
</evidence>
<keyword evidence="3" id="KW-0862">Zinc</keyword>
<dbReference type="EMBL" id="CALNXI010000999">
    <property type="protein sequence ID" value="CAH3150787.1"/>
    <property type="molecule type" value="Genomic_DNA"/>
</dbReference>
<evidence type="ECO:0000259" key="5">
    <source>
        <dbReference type="PROSITE" id="PS51999"/>
    </source>
</evidence>
<evidence type="ECO:0000256" key="3">
    <source>
        <dbReference type="ARBA" id="ARBA00022833"/>
    </source>
</evidence>
<reference evidence="6 7" key="1">
    <citation type="submission" date="2022-05" db="EMBL/GenBank/DDBJ databases">
        <authorList>
            <consortium name="Genoscope - CEA"/>
            <person name="William W."/>
        </authorList>
    </citation>
    <scope>NUCLEOTIDE SEQUENCE [LARGE SCALE GENOMIC DNA]</scope>
</reference>
<evidence type="ECO:0000256" key="1">
    <source>
        <dbReference type="ARBA" id="ARBA00022723"/>
    </source>
</evidence>
<dbReference type="Proteomes" id="UP001159427">
    <property type="component" value="Unassembled WGS sequence"/>
</dbReference>
<evidence type="ECO:0000256" key="4">
    <source>
        <dbReference type="PROSITE-ProRule" id="PRU01343"/>
    </source>
</evidence>
<proteinExistence type="predicted"/>
<name>A0ABN8PUY3_9CNID</name>
<dbReference type="PROSITE" id="PS51999">
    <property type="entry name" value="ZF_GRF"/>
    <property type="match status" value="1"/>
</dbReference>
<keyword evidence="1" id="KW-0479">Metal-binding</keyword>
<dbReference type="InterPro" id="IPR010666">
    <property type="entry name" value="Znf_GRF"/>
</dbReference>
<keyword evidence="7" id="KW-1185">Reference proteome</keyword>
<keyword evidence="2 4" id="KW-0863">Zinc-finger</keyword>
<gene>
    <name evidence="6" type="ORF">PEVE_00045348</name>
</gene>
<organism evidence="6 7">
    <name type="scientific">Porites evermanni</name>
    <dbReference type="NCBI Taxonomy" id="104178"/>
    <lineage>
        <taxon>Eukaryota</taxon>
        <taxon>Metazoa</taxon>
        <taxon>Cnidaria</taxon>
        <taxon>Anthozoa</taxon>
        <taxon>Hexacorallia</taxon>
        <taxon>Scleractinia</taxon>
        <taxon>Fungiina</taxon>
        <taxon>Poritidae</taxon>
        <taxon>Porites</taxon>
    </lineage>
</organism>
<protein>
    <recommendedName>
        <fullName evidence="5">GRF-type domain-containing protein</fullName>
    </recommendedName>
</protein>
<dbReference type="Pfam" id="PF06839">
    <property type="entry name" value="Zn_ribbon_GRF"/>
    <property type="match status" value="1"/>
</dbReference>
<feature type="domain" description="GRF-type" evidence="5">
    <location>
        <begin position="354"/>
        <end position="410"/>
    </location>
</feature>
<sequence length="410" mass="45136">MVSDGCIMQITKSTDGAVEKLWNIVTMKPGLSQNDLKANGTGAFRISNQSDLMSEDMQVLHDKHHARPSKNFTDETSVNKSLNFGDFQAQNQCRNGTRQETTVKSEIKEPRSVQIPGNRLTNHHVKPSESCTEETSVNEILSFGKAQEECHDVHVHGTLQSFTSLITPATCLSSLNKRARGCCDGLFKSELQSCSTQGFLVKRGLAKQTLNYHQHTPLRSHNQRVLPGTGQKDYTACNQPCKASNIEPRSVKTPLFRLPTNQSLIEERHLVEGLKNNKSIAVASNNIGIIAINKPMAKAATVVTTPSSIYLNKPCTTPIRKFPSFSPPLNGNMNSPVTTRVACFNGGGITPPLCHCGRRTRRRAVINPGPNQGRAFFTCSFSHGRTTSGANADKKKSKSGCKFFRWEVRL</sequence>
<evidence type="ECO:0000313" key="7">
    <source>
        <dbReference type="Proteomes" id="UP001159427"/>
    </source>
</evidence>
<evidence type="ECO:0000256" key="2">
    <source>
        <dbReference type="ARBA" id="ARBA00022771"/>
    </source>
</evidence>
<accession>A0ABN8PUY3</accession>